<evidence type="ECO:0000256" key="3">
    <source>
        <dbReference type="ARBA" id="ARBA00022833"/>
    </source>
</evidence>
<evidence type="ECO:0000256" key="2">
    <source>
        <dbReference type="ARBA" id="ARBA00022723"/>
    </source>
</evidence>
<dbReference type="Proteomes" id="UP001381693">
    <property type="component" value="Unassembled WGS sequence"/>
</dbReference>
<dbReference type="PANTHER" id="PTHR43880:SF12">
    <property type="entry name" value="ALCOHOL DEHYDROGENASE CLASS-3"/>
    <property type="match status" value="1"/>
</dbReference>
<dbReference type="SUPFAM" id="SSF50129">
    <property type="entry name" value="GroES-like"/>
    <property type="match status" value="2"/>
</dbReference>
<evidence type="ECO:0000313" key="6">
    <source>
        <dbReference type="EMBL" id="KAK7020242.1"/>
    </source>
</evidence>
<dbReference type="SUPFAM" id="SSF51735">
    <property type="entry name" value="NAD(P)-binding Rossmann-fold domains"/>
    <property type="match status" value="1"/>
</dbReference>
<keyword evidence="3" id="KW-0862">Zinc</keyword>
<evidence type="ECO:0000313" key="7">
    <source>
        <dbReference type="Proteomes" id="UP001381693"/>
    </source>
</evidence>
<proteinExistence type="predicted"/>
<feature type="domain" description="Alcohol dehydrogenase-like C-terminal" evidence="5">
    <location>
        <begin position="115"/>
        <end position="244"/>
    </location>
</feature>
<dbReference type="EMBL" id="JAXCGZ010022954">
    <property type="protein sequence ID" value="KAK7020242.1"/>
    <property type="molecule type" value="Genomic_DNA"/>
</dbReference>
<dbReference type="Gene3D" id="3.90.180.10">
    <property type="entry name" value="Medium-chain alcohol dehydrogenases, catalytic domain"/>
    <property type="match status" value="1"/>
</dbReference>
<dbReference type="Gene3D" id="3.40.50.720">
    <property type="entry name" value="NAD(P)-binding Rossmann-like Domain"/>
    <property type="match status" value="1"/>
</dbReference>
<dbReference type="GO" id="GO:0046294">
    <property type="term" value="P:formaldehyde catabolic process"/>
    <property type="evidence" value="ECO:0007669"/>
    <property type="project" value="TreeGrafter"/>
</dbReference>
<dbReference type="PANTHER" id="PTHR43880">
    <property type="entry name" value="ALCOHOL DEHYDROGENASE"/>
    <property type="match status" value="1"/>
</dbReference>
<dbReference type="FunFam" id="3.40.50.720:FF:000003">
    <property type="entry name" value="S-(hydroxymethyl)glutathione dehydrogenase"/>
    <property type="match status" value="1"/>
</dbReference>
<name>A0AAN8WA77_HALRR</name>
<evidence type="ECO:0000259" key="5">
    <source>
        <dbReference type="Pfam" id="PF00107"/>
    </source>
</evidence>
<dbReference type="GO" id="GO:0005829">
    <property type="term" value="C:cytosol"/>
    <property type="evidence" value="ECO:0007669"/>
    <property type="project" value="TreeGrafter"/>
</dbReference>
<keyword evidence="2" id="KW-0479">Metal-binding</keyword>
<dbReference type="Pfam" id="PF00107">
    <property type="entry name" value="ADH_zinc_N"/>
    <property type="match status" value="1"/>
</dbReference>
<accession>A0AAN8WA77</accession>
<reference evidence="6 7" key="1">
    <citation type="submission" date="2023-11" db="EMBL/GenBank/DDBJ databases">
        <title>Halocaridina rubra genome assembly.</title>
        <authorList>
            <person name="Smith C."/>
        </authorList>
    </citation>
    <scope>NUCLEOTIDE SEQUENCE [LARGE SCALE GENOMIC DNA]</scope>
    <source>
        <strain evidence="6">EP-1</strain>
        <tissue evidence="6">Whole</tissue>
    </source>
</reference>
<organism evidence="6 7">
    <name type="scientific">Halocaridina rubra</name>
    <name type="common">Hawaiian red shrimp</name>
    <dbReference type="NCBI Taxonomy" id="373956"/>
    <lineage>
        <taxon>Eukaryota</taxon>
        <taxon>Metazoa</taxon>
        <taxon>Ecdysozoa</taxon>
        <taxon>Arthropoda</taxon>
        <taxon>Crustacea</taxon>
        <taxon>Multicrustacea</taxon>
        <taxon>Malacostraca</taxon>
        <taxon>Eumalacostraca</taxon>
        <taxon>Eucarida</taxon>
        <taxon>Decapoda</taxon>
        <taxon>Pleocyemata</taxon>
        <taxon>Caridea</taxon>
        <taxon>Atyoidea</taxon>
        <taxon>Atyidae</taxon>
        <taxon>Halocaridina</taxon>
    </lineage>
</organism>
<evidence type="ECO:0000256" key="4">
    <source>
        <dbReference type="ARBA" id="ARBA00023027"/>
    </source>
</evidence>
<dbReference type="AlphaFoldDB" id="A0AAN8WA77"/>
<dbReference type="GO" id="GO:0008270">
    <property type="term" value="F:zinc ion binding"/>
    <property type="evidence" value="ECO:0007669"/>
    <property type="project" value="TreeGrafter"/>
</dbReference>
<protein>
    <recommendedName>
        <fullName evidence="5">Alcohol dehydrogenase-like C-terminal domain-containing protein</fullName>
    </recommendedName>
</protein>
<keyword evidence="7" id="KW-1185">Reference proteome</keyword>
<keyword evidence="4" id="KW-0520">NAD</keyword>
<dbReference type="InterPro" id="IPR013149">
    <property type="entry name" value="ADH-like_C"/>
</dbReference>
<comment type="cofactor">
    <cofactor evidence="1">
        <name>Zn(2+)</name>
        <dbReference type="ChEBI" id="CHEBI:29105"/>
    </cofactor>
</comment>
<dbReference type="GO" id="GO:0051903">
    <property type="term" value="F:S-(hydroxymethyl)glutathione dehydrogenase [NAD(P)+] activity"/>
    <property type="evidence" value="ECO:0007669"/>
    <property type="project" value="TreeGrafter"/>
</dbReference>
<sequence>MPIFLPQCQECDTCKNPNENVCQKFIPPPEAIGLLTDGTTRMSCKGKSLHHFLGCSTFSEYAVVDESQVVKVDKTAPLDKISILSCGVSTGYGGPFKVAKVVPGSVCAVFGLGTVGLGAVMGCRNQGAKIIFGIDINNEKKEIAKTFGVTEFINPKDYQKPIHEILIEKTNGGCDFTFECVGNIGLLESALYAVKPGGGHSVLIGVPPQGKKASFDPYPLLYGRNWSGCCYGGFKPKDDVPGLVEDYMKKRIMLDEFITTTLPIEEVNKSFDLMIQGKVTKTVMYYNEGFKV</sequence>
<gene>
    <name evidence="6" type="ORF">SK128_027533</name>
</gene>
<evidence type="ECO:0000256" key="1">
    <source>
        <dbReference type="ARBA" id="ARBA00001947"/>
    </source>
</evidence>
<dbReference type="InterPro" id="IPR036291">
    <property type="entry name" value="NAD(P)-bd_dom_sf"/>
</dbReference>
<comment type="caution">
    <text evidence="6">The sequence shown here is derived from an EMBL/GenBank/DDBJ whole genome shotgun (WGS) entry which is preliminary data.</text>
</comment>
<dbReference type="InterPro" id="IPR011032">
    <property type="entry name" value="GroES-like_sf"/>
</dbReference>